<dbReference type="GO" id="GO:0003700">
    <property type="term" value="F:DNA-binding transcription factor activity"/>
    <property type="evidence" value="ECO:0007669"/>
    <property type="project" value="InterPro"/>
</dbReference>
<evidence type="ECO:0000259" key="4">
    <source>
        <dbReference type="PROSITE" id="PS50949"/>
    </source>
</evidence>
<keyword evidence="2" id="KW-0238">DNA-binding</keyword>
<keyword evidence="3" id="KW-0804">Transcription</keyword>
<evidence type="ECO:0000256" key="1">
    <source>
        <dbReference type="ARBA" id="ARBA00023015"/>
    </source>
</evidence>
<dbReference type="GO" id="GO:0003677">
    <property type="term" value="F:DNA binding"/>
    <property type="evidence" value="ECO:0007669"/>
    <property type="project" value="UniProtKB-KW"/>
</dbReference>
<protein>
    <recommendedName>
        <fullName evidence="4">HTH gntR-type domain-containing protein</fullName>
    </recommendedName>
</protein>
<dbReference type="Pfam" id="PF00392">
    <property type="entry name" value="GntR"/>
    <property type="match status" value="1"/>
</dbReference>
<accession>B8R930</accession>
<evidence type="ECO:0000256" key="3">
    <source>
        <dbReference type="ARBA" id="ARBA00023163"/>
    </source>
</evidence>
<dbReference type="AlphaFoldDB" id="B8R930"/>
<dbReference type="CDD" id="cd07377">
    <property type="entry name" value="WHTH_GntR"/>
    <property type="match status" value="1"/>
</dbReference>
<sequence>MTAPDGDVSWTAEPVRREPASQQIYDQLRTAILEKRLIPGEHLTEAQLARQFGVSTTPIREALQRLVHAGLADRDTARGVRVHRLTSREIRDYYEMRLALEPFALEQVAPKLTAADIEELSQFVDDAEGAIAARDLRAVLKFGRRYQTKLIAGADNRLLLTWLETLQDRRMLISEMLGEAGYDGRRDWQERRRITAALRARRTEEAARLLATHIKRVMGVVLATLERSHADNQQGGS</sequence>
<name>B8R930_9BACT</name>
<evidence type="ECO:0000313" key="5">
    <source>
        <dbReference type="EMBL" id="ACF98186.1"/>
    </source>
</evidence>
<dbReference type="Gene3D" id="1.20.120.530">
    <property type="entry name" value="GntR ligand-binding domain-like"/>
    <property type="match status" value="1"/>
</dbReference>
<organism evidence="5">
    <name type="scientific">uncultured bacterium 1114</name>
    <dbReference type="NCBI Taxonomy" id="548901"/>
    <lineage>
        <taxon>Bacteria</taxon>
        <taxon>environmental samples</taxon>
    </lineage>
</organism>
<keyword evidence="1" id="KW-0805">Transcription regulation</keyword>
<dbReference type="SMART" id="SM00345">
    <property type="entry name" value="HTH_GNTR"/>
    <property type="match status" value="1"/>
</dbReference>
<dbReference type="InterPro" id="IPR008920">
    <property type="entry name" value="TF_FadR/GntR_C"/>
</dbReference>
<reference evidence="5" key="1">
    <citation type="journal article" date="2009" name="Appl. Environ. Microbiol.">
        <title>Characterization of denitrification gene clusters of soil bacteria via a metagenomic approach.</title>
        <authorList>
            <person name="Demaneche S."/>
            <person name="Philippot L."/>
            <person name="David M.M."/>
            <person name="Navarro E."/>
            <person name="Vogel T.M."/>
            <person name="Simonet P."/>
        </authorList>
    </citation>
    <scope>NUCLEOTIDE SEQUENCE</scope>
</reference>
<dbReference type="SMART" id="SM00895">
    <property type="entry name" value="FCD"/>
    <property type="match status" value="1"/>
</dbReference>
<proteinExistence type="predicted"/>
<dbReference type="PANTHER" id="PTHR43537">
    <property type="entry name" value="TRANSCRIPTIONAL REGULATOR, GNTR FAMILY"/>
    <property type="match status" value="1"/>
</dbReference>
<dbReference type="InterPro" id="IPR036390">
    <property type="entry name" value="WH_DNA-bd_sf"/>
</dbReference>
<dbReference type="EMBL" id="EU910858">
    <property type="protein sequence ID" value="ACF98186.1"/>
    <property type="molecule type" value="Genomic_DNA"/>
</dbReference>
<dbReference type="PROSITE" id="PS50949">
    <property type="entry name" value="HTH_GNTR"/>
    <property type="match status" value="1"/>
</dbReference>
<dbReference type="PANTHER" id="PTHR43537:SF5">
    <property type="entry name" value="UXU OPERON TRANSCRIPTIONAL REGULATOR"/>
    <property type="match status" value="1"/>
</dbReference>
<feature type="domain" description="HTH gntR-type" evidence="4">
    <location>
        <begin position="18"/>
        <end position="85"/>
    </location>
</feature>
<dbReference type="SUPFAM" id="SSF48008">
    <property type="entry name" value="GntR ligand-binding domain-like"/>
    <property type="match status" value="1"/>
</dbReference>
<dbReference type="Pfam" id="PF07729">
    <property type="entry name" value="FCD"/>
    <property type="match status" value="1"/>
</dbReference>
<evidence type="ECO:0000256" key="2">
    <source>
        <dbReference type="ARBA" id="ARBA00023125"/>
    </source>
</evidence>
<dbReference type="InterPro" id="IPR000524">
    <property type="entry name" value="Tscrpt_reg_HTH_GntR"/>
</dbReference>
<dbReference type="Gene3D" id="1.10.10.10">
    <property type="entry name" value="Winged helix-like DNA-binding domain superfamily/Winged helix DNA-binding domain"/>
    <property type="match status" value="1"/>
</dbReference>
<dbReference type="SUPFAM" id="SSF46785">
    <property type="entry name" value="Winged helix' DNA-binding domain"/>
    <property type="match status" value="1"/>
</dbReference>
<dbReference type="InterPro" id="IPR036388">
    <property type="entry name" value="WH-like_DNA-bd_sf"/>
</dbReference>
<dbReference type="InterPro" id="IPR011711">
    <property type="entry name" value="GntR_C"/>
</dbReference>